<dbReference type="PANTHER" id="PTHR30273">
    <property type="entry name" value="PERIPLASMIC SIGNAL SENSOR AND SIGMA FACTOR ACTIVATOR FECR-RELATED"/>
    <property type="match status" value="1"/>
</dbReference>
<sequence>MVDVNEIDSLLLEWECGTLDDQGLARLQILLKTNPAARTRFIQMQMLTTALHQVAETGTGHSYADELPVQSNQLPQDSQRSPQTRSWYRLTVSLLLLTVCLLTGWIFYREAANPLAHKVQPVAPSIPSQRDPAAEATSEGVALLTRLVDVRWPDSQAQVEVGQALPRGSFQFDQGHAQIEFLCGATLIVEGPAHLELESPTQARVHKGRLRAHVPPAARGFTLQMDDLTVVDLGTEFGLAVSDTGTDVEVFEGEVELHDPSSKIKKLMKGQALLLTDRGEYREKEPEPEKFLDISSLEVKDQLLQSARYQSWFTWSKSLRQDPRLIAYYSFTEPGDWERRLVCSKLPLEKDLDGAIVGAREVPGRWNEKRALEFKQPADRVRVQIPGEYDSLTFAAWVKIDSLDRWYNSLFLTDSYDKGEPHWQILDTGQLYFSVRPVERGKQGPKDFKALSPPFWNPSLNGKWIHLAVTCDLATSTITHYLNGTVLSKHQVPPEQLPETTRFGTASLGNWSSPTLPGQRFAIRNLNGAMDELILFSSALSPEEIKEIYEHGKP</sequence>
<dbReference type="PANTHER" id="PTHR30273:SF2">
    <property type="entry name" value="PROTEIN FECR"/>
    <property type="match status" value="1"/>
</dbReference>
<feature type="transmembrane region" description="Helical" evidence="3">
    <location>
        <begin position="87"/>
        <end position="108"/>
    </location>
</feature>
<keyword evidence="3" id="KW-0472">Membrane</keyword>
<dbReference type="InterPro" id="IPR013320">
    <property type="entry name" value="ConA-like_dom_sf"/>
</dbReference>
<dbReference type="SUPFAM" id="SSF49899">
    <property type="entry name" value="Concanavalin A-like lectins/glucanases"/>
    <property type="match status" value="1"/>
</dbReference>
<dbReference type="Proteomes" id="UP000320722">
    <property type="component" value="Chromosome"/>
</dbReference>
<dbReference type="EMBL" id="CP036347">
    <property type="protein sequence ID" value="QDU03686.1"/>
    <property type="molecule type" value="Genomic_DNA"/>
</dbReference>
<keyword evidence="3" id="KW-1133">Transmembrane helix</keyword>
<evidence type="ECO:0000313" key="5">
    <source>
        <dbReference type="EMBL" id="QDU03686.1"/>
    </source>
</evidence>
<dbReference type="Pfam" id="PF13385">
    <property type="entry name" value="Laminin_G_3"/>
    <property type="match status" value="1"/>
</dbReference>
<evidence type="ECO:0000259" key="4">
    <source>
        <dbReference type="SMART" id="SM00560"/>
    </source>
</evidence>
<feature type="domain" description="LamG-like jellyroll fold" evidence="4">
    <location>
        <begin position="390"/>
        <end position="543"/>
    </location>
</feature>
<keyword evidence="2" id="KW-1015">Disulfide bond</keyword>
<dbReference type="InterPro" id="IPR012373">
    <property type="entry name" value="Ferrdict_sens_TM"/>
</dbReference>
<evidence type="ECO:0000313" key="6">
    <source>
        <dbReference type="Proteomes" id="UP000320722"/>
    </source>
</evidence>
<gene>
    <name evidence="5" type="ORF">V6x_34090</name>
</gene>
<organism evidence="5 6">
    <name type="scientific">Gimesia chilikensis</name>
    <dbReference type="NCBI Taxonomy" id="2605989"/>
    <lineage>
        <taxon>Bacteria</taxon>
        <taxon>Pseudomonadati</taxon>
        <taxon>Planctomycetota</taxon>
        <taxon>Planctomycetia</taxon>
        <taxon>Planctomycetales</taxon>
        <taxon>Planctomycetaceae</taxon>
        <taxon>Gimesia</taxon>
    </lineage>
</organism>
<dbReference type="GO" id="GO:0016989">
    <property type="term" value="F:sigma factor antagonist activity"/>
    <property type="evidence" value="ECO:0007669"/>
    <property type="project" value="TreeGrafter"/>
</dbReference>
<keyword evidence="3" id="KW-0812">Transmembrane</keyword>
<proteinExistence type="predicted"/>
<dbReference type="Gene3D" id="2.60.120.1440">
    <property type="match status" value="1"/>
</dbReference>
<name>A0A517WEK3_9PLAN</name>
<evidence type="ECO:0000256" key="1">
    <source>
        <dbReference type="ARBA" id="ARBA00022729"/>
    </source>
</evidence>
<dbReference type="InterPro" id="IPR006860">
    <property type="entry name" value="FecR"/>
</dbReference>
<accession>A0A517WEK3</accession>
<protein>
    <submittedName>
        <fullName evidence="5">FecR protein</fullName>
    </submittedName>
</protein>
<dbReference type="SMART" id="SM00560">
    <property type="entry name" value="LamGL"/>
    <property type="match status" value="1"/>
</dbReference>
<dbReference type="InterPro" id="IPR006558">
    <property type="entry name" value="LamG-like"/>
</dbReference>
<dbReference type="Gene3D" id="2.60.120.200">
    <property type="match status" value="1"/>
</dbReference>
<dbReference type="Pfam" id="PF04773">
    <property type="entry name" value="FecR"/>
    <property type="match status" value="1"/>
</dbReference>
<dbReference type="AlphaFoldDB" id="A0A517WEK3"/>
<keyword evidence="1" id="KW-0732">Signal</keyword>
<evidence type="ECO:0000256" key="3">
    <source>
        <dbReference type="SAM" id="Phobius"/>
    </source>
</evidence>
<evidence type="ECO:0000256" key="2">
    <source>
        <dbReference type="ARBA" id="ARBA00023157"/>
    </source>
</evidence>
<reference evidence="5 6" key="1">
    <citation type="submission" date="2019-02" db="EMBL/GenBank/DDBJ databases">
        <title>Deep-cultivation of Planctomycetes and their phenomic and genomic characterization uncovers novel biology.</title>
        <authorList>
            <person name="Wiegand S."/>
            <person name="Jogler M."/>
            <person name="Boedeker C."/>
            <person name="Pinto D."/>
            <person name="Vollmers J."/>
            <person name="Rivas-Marin E."/>
            <person name="Kohn T."/>
            <person name="Peeters S.H."/>
            <person name="Heuer A."/>
            <person name="Rast P."/>
            <person name="Oberbeckmann S."/>
            <person name="Bunk B."/>
            <person name="Jeske O."/>
            <person name="Meyerdierks A."/>
            <person name="Storesund J.E."/>
            <person name="Kallscheuer N."/>
            <person name="Luecker S."/>
            <person name="Lage O.M."/>
            <person name="Pohl T."/>
            <person name="Merkel B.J."/>
            <person name="Hornburger P."/>
            <person name="Mueller R.-W."/>
            <person name="Bruemmer F."/>
            <person name="Labrenz M."/>
            <person name="Spormann A.M."/>
            <person name="Op den Camp H."/>
            <person name="Overmann J."/>
            <person name="Amann R."/>
            <person name="Jetten M.S.M."/>
            <person name="Mascher T."/>
            <person name="Medema M.H."/>
            <person name="Devos D.P."/>
            <person name="Kaster A.-K."/>
            <person name="Ovreas L."/>
            <person name="Rohde M."/>
            <person name="Galperin M.Y."/>
            <person name="Jogler C."/>
        </authorList>
    </citation>
    <scope>NUCLEOTIDE SEQUENCE [LARGE SCALE GENOMIC DNA]</scope>
    <source>
        <strain evidence="5 6">V6</strain>
    </source>
</reference>
<dbReference type="RefSeq" id="WP_145041528.1">
    <property type="nucleotide sequence ID" value="NZ_CP036347.1"/>
</dbReference>